<comment type="caution">
    <text evidence="2">The sequence shown here is derived from an EMBL/GenBank/DDBJ whole genome shotgun (WGS) entry which is preliminary data.</text>
</comment>
<dbReference type="EMBL" id="JAHXZJ010001864">
    <property type="protein sequence ID" value="KAH0549706.1"/>
    <property type="molecule type" value="Genomic_DNA"/>
</dbReference>
<name>A0AAV7IBL6_COTGL</name>
<proteinExistence type="predicted"/>
<feature type="region of interest" description="Disordered" evidence="1">
    <location>
        <begin position="489"/>
        <end position="527"/>
    </location>
</feature>
<accession>A0AAV7IBL6</accession>
<feature type="region of interest" description="Disordered" evidence="1">
    <location>
        <begin position="233"/>
        <end position="268"/>
    </location>
</feature>
<evidence type="ECO:0000256" key="1">
    <source>
        <dbReference type="SAM" id="MobiDB-lite"/>
    </source>
</evidence>
<keyword evidence="3" id="KW-1185">Reference proteome</keyword>
<sequence>MGGNTLAENICNYYSKRILSSVCYYRKYYYALMYCDGTFTDDNNDAVCHHDYDNSVPKSTSLQHVDQDSASSESNPIPVTQSLAGLESDKVNPLSSIFLLPLTNQQLSSFTPVIYNTAPSNSAHVCQVLTHCSLSTSTSAVYVTSKMCQLPEIISTVPCTRNHHPTRYDQHQSSSTPTALFNISVSSSSTGQQETTASGNRSESTQNFVQSNVTASSPSLPLDLLCKKSDQRSESLSFIPPAQLRRPPKRNQVPDDSMSPPQKKMYTPDKVIQLLAASERFRQLTGPFTQDNHSKNNNNNNNNNNNSNSSTGIDNNGHNHDDNCTNRSSSTDLLSQLSSTTVDGKAVIFDTNNQWLTNSKNIRGYTGDSLMNSDQRNLNDNSTDNFENTLLTPIIPLSAMAISAIALNVFKPIETWVSSDIDRIFDIGNELYNTSMAYRGNAQCSINDMGSEDDIYLSASEVCQINKPGDNVNNVFHMSIITMDTGENIEPMDCSEQSQSFSQQLDDSSAPSAQLSSNSDKGSNETTQSAPLLITSNHDVFQHSPSDLDLSSDDDSTDSNPEHQRKTSTTPADRNTKIIVNNAYVQDTLNQEFVDHRIASRNPQCRALNCYA</sequence>
<evidence type="ECO:0000313" key="2">
    <source>
        <dbReference type="EMBL" id="KAH0549706.1"/>
    </source>
</evidence>
<feature type="region of interest" description="Disordered" evidence="1">
    <location>
        <begin position="59"/>
        <end position="79"/>
    </location>
</feature>
<feature type="region of interest" description="Disordered" evidence="1">
    <location>
        <begin position="541"/>
        <end position="575"/>
    </location>
</feature>
<feature type="region of interest" description="Disordered" evidence="1">
    <location>
        <begin position="286"/>
        <end position="331"/>
    </location>
</feature>
<protein>
    <submittedName>
        <fullName evidence="2">Uncharacterized protein</fullName>
    </submittedName>
</protein>
<organism evidence="2 3">
    <name type="scientific">Cotesia glomerata</name>
    <name type="common">Lepidopteran parasitic wasp</name>
    <name type="synonym">Apanteles glomeratus</name>
    <dbReference type="NCBI Taxonomy" id="32391"/>
    <lineage>
        <taxon>Eukaryota</taxon>
        <taxon>Metazoa</taxon>
        <taxon>Ecdysozoa</taxon>
        <taxon>Arthropoda</taxon>
        <taxon>Hexapoda</taxon>
        <taxon>Insecta</taxon>
        <taxon>Pterygota</taxon>
        <taxon>Neoptera</taxon>
        <taxon>Endopterygota</taxon>
        <taxon>Hymenoptera</taxon>
        <taxon>Apocrita</taxon>
        <taxon>Ichneumonoidea</taxon>
        <taxon>Braconidae</taxon>
        <taxon>Microgastrinae</taxon>
        <taxon>Cotesia</taxon>
    </lineage>
</organism>
<feature type="region of interest" description="Disordered" evidence="1">
    <location>
        <begin position="185"/>
        <end position="216"/>
    </location>
</feature>
<reference evidence="2 3" key="1">
    <citation type="journal article" date="2021" name="J. Hered.">
        <title>A chromosome-level genome assembly of the parasitoid wasp, Cotesia glomerata (Hymenoptera: Braconidae).</title>
        <authorList>
            <person name="Pinto B.J."/>
            <person name="Weis J.J."/>
            <person name="Gamble T."/>
            <person name="Ode P.J."/>
            <person name="Paul R."/>
            <person name="Zaspel J.M."/>
        </authorList>
    </citation>
    <scope>NUCLEOTIDE SEQUENCE [LARGE SCALE GENOMIC DNA]</scope>
    <source>
        <strain evidence="2">CgM1</strain>
    </source>
</reference>
<gene>
    <name evidence="2" type="ORF">KQX54_012809</name>
</gene>
<feature type="compositionally biased region" description="Low complexity" evidence="1">
    <location>
        <begin position="296"/>
        <end position="316"/>
    </location>
</feature>
<dbReference type="AlphaFoldDB" id="A0AAV7IBL6"/>
<dbReference type="Proteomes" id="UP000826195">
    <property type="component" value="Unassembled WGS sequence"/>
</dbReference>
<evidence type="ECO:0000313" key="3">
    <source>
        <dbReference type="Proteomes" id="UP000826195"/>
    </source>
</evidence>
<feature type="compositionally biased region" description="Low complexity" evidence="1">
    <location>
        <begin position="494"/>
        <end position="520"/>
    </location>
</feature>